<evidence type="ECO:0000313" key="2">
    <source>
        <dbReference type="EMBL" id="MCY9594348.1"/>
    </source>
</evidence>
<feature type="chain" id="PRO_5039025010" description="Lipoprotein" evidence="1">
    <location>
        <begin position="26"/>
        <end position="227"/>
    </location>
</feature>
<dbReference type="EMBL" id="JAMDMJ010000001">
    <property type="protein sequence ID" value="MCY9594348.1"/>
    <property type="molecule type" value="Genomic_DNA"/>
</dbReference>
<dbReference type="Proteomes" id="UP000288943">
    <property type="component" value="Chromosome"/>
</dbReference>
<dbReference type="PROSITE" id="PS51257">
    <property type="entry name" value="PROKAR_LIPOPROTEIN"/>
    <property type="match status" value="1"/>
</dbReference>
<feature type="signal peptide" evidence="1">
    <location>
        <begin position="1"/>
        <end position="25"/>
    </location>
</feature>
<dbReference type="Proteomes" id="UP001527202">
    <property type="component" value="Unassembled WGS sequence"/>
</dbReference>
<name>A0A410WVR1_9BACL</name>
<keyword evidence="1" id="KW-0732">Signal</keyword>
<evidence type="ECO:0008006" key="6">
    <source>
        <dbReference type="Google" id="ProtNLM"/>
    </source>
</evidence>
<reference evidence="3 4" key="1">
    <citation type="submission" date="2018-01" db="EMBL/GenBank/DDBJ databases">
        <title>The whole genome sequencing and assembly of Paenibacillus chitinolyticus KCCM 41400 strain.</title>
        <authorList>
            <person name="Kim J.-Y."/>
            <person name="Park M.-K."/>
            <person name="Lee Y.-J."/>
            <person name="Yi H."/>
            <person name="Bahn Y.-S."/>
            <person name="Kim J.F."/>
            <person name="Lee D.-W."/>
        </authorList>
    </citation>
    <scope>NUCLEOTIDE SEQUENCE [LARGE SCALE GENOMIC DNA]</scope>
    <source>
        <strain evidence="3 4">KCCM 41400</strain>
    </source>
</reference>
<dbReference type="AlphaFoldDB" id="A0A410WVR1"/>
<sequence>MRLVKVRNRLTGLLMLALLAGGCSAPAVSPPSVSPSPLPSAAGPEQLIVEPADLFAGDAAKFSPFLGSYAGSVFLRYKGDKKVLSVSYKVWENGKASESAVSKHSLPMMNGDATVPKDYNGEFIISVREVTDDKDESILNSYTVTISLKDSGGSTTSSFTVPVNRKPFTQSHLLKLQEKITIPDSTPTAVWGFAASNANAVTFTSGKLPEEEASKAPYAFVMYLTLE</sequence>
<evidence type="ECO:0000256" key="1">
    <source>
        <dbReference type="SAM" id="SignalP"/>
    </source>
</evidence>
<dbReference type="EMBL" id="CP026520">
    <property type="protein sequence ID" value="QAV18401.1"/>
    <property type="molecule type" value="Genomic_DNA"/>
</dbReference>
<dbReference type="RefSeq" id="WP_042228330.1">
    <property type="nucleotide sequence ID" value="NZ_CP026520.1"/>
</dbReference>
<reference evidence="2 5" key="2">
    <citation type="submission" date="2022-05" db="EMBL/GenBank/DDBJ databases">
        <title>Genome Sequencing of Bee-Associated Microbes.</title>
        <authorList>
            <person name="Dunlap C."/>
        </authorList>
    </citation>
    <scope>NUCLEOTIDE SEQUENCE [LARGE SCALE GENOMIC DNA]</scope>
    <source>
        <strain evidence="2 5">NRRL B-23120</strain>
    </source>
</reference>
<evidence type="ECO:0000313" key="5">
    <source>
        <dbReference type="Proteomes" id="UP001527202"/>
    </source>
</evidence>
<organism evidence="3 4">
    <name type="scientific">Paenibacillus chitinolyticus</name>
    <dbReference type="NCBI Taxonomy" id="79263"/>
    <lineage>
        <taxon>Bacteria</taxon>
        <taxon>Bacillati</taxon>
        <taxon>Bacillota</taxon>
        <taxon>Bacilli</taxon>
        <taxon>Bacillales</taxon>
        <taxon>Paenibacillaceae</taxon>
        <taxon>Paenibacillus</taxon>
    </lineage>
</organism>
<keyword evidence="5" id="KW-1185">Reference proteome</keyword>
<dbReference type="GeneID" id="95375581"/>
<protein>
    <recommendedName>
        <fullName evidence="6">Lipoprotein</fullName>
    </recommendedName>
</protein>
<evidence type="ECO:0000313" key="4">
    <source>
        <dbReference type="Proteomes" id="UP000288943"/>
    </source>
</evidence>
<dbReference type="OrthoDB" id="1806265at2"/>
<dbReference type="KEGG" id="pchi:PC41400_12245"/>
<accession>A0A410WVR1</accession>
<proteinExistence type="predicted"/>
<evidence type="ECO:0000313" key="3">
    <source>
        <dbReference type="EMBL" id="QAV18401.1"/>
    </source>
</evidence>
<gene>
    <name evidence="2" type="ORF">M5X16_00965</name>
    <name evidence="3" type="ORF">PC41400_12245</name>
</gene>